<keyword evidence="1" id="KW-0732">Signal</keyword>
<protein>
    <recommendedName>
        <fullName evidence="2">Domain of unknown function DB domain-containing protein</fullName>
    </recommendedName>
</protein>
<dbReference type="PANTHER" id="PTHR46705">
    <property type="entry name" value="PROTEIN CBG09805"/>
    <property type="match status" value="1"/>
</dbReference>
<evidence type="ECO:0000313" key="4">
    <source>
        <dbReference type="Proteomes" id="UP001328107"/>
    </source>
</evidence>
<comment type="caution">
    <text evidence="3">The sequence shown here is derived from an EMBL/GenBank/DDBJ whole genome shotgun (WGS) entry which is preliminary data.</text>
</comment>
<dbReference type="Proteomes" id="UP001328107">
    <property type="component" value="Unassembled WGS sequence"/>
</dbReference>
<feature type="signal peptide" evidence="1">
    <location>
        <begin position="1"/>
        <end position="25"/>
    </location>
</feature>
<reference evidence="4" key="1">
    <citation type="submission" date="2022-10" db="EMBL/GenBank/DDBJ databases">
        <title>Genome assembly of Pristionchus species.</title>
        <authorList>
            <person name="Yoshida K."/>
            <person name="Sommer R.J."/>
        </authorList>
    </citation>
    <scope>NUCLEOTIDE SEQUENCE [LARGE SCALE GENOMIC DNA]</scope>
    <source>
        <strain evidence="4">RS5460</strain>
    </source>
</reference>
<feature type="chain" id="PRO_5042834308" description="Domain of unknown function DB domain-containing protein" evidence="1">
    <location>
        <begin position="26"/>
        <end position="203"/>
    </location>
</feature>
<feature type="non-terminal residue" evidence="3">
    <location>
        <position position="1"/>
    </location>
</feature>
<organism evidence="3 4">
    <name type="scientific">Pristionchus mayeri</name>
    <dbReference type="NCBI Taxonomy" id="1317129"/>
    <lineage>
        <taxon>Eukaryota</taxon>
        <taxon>Metazoa</taxon>
        <taxon>Ecdysozoa</taxon>
        <taxon>Nematoda</taxon>
        <taxon>Chromadorea</taxon>
        <taxon>Rhabditida</taxon>
        <taxon>Rhabditina</taxon>
        <taxon>Diplogasteromorpha</taxon>
        <taxon>Diplogasteroidea</taxon>
        <taxon>Neodiplogasteridae</taxon>
        <taxon>Pristionchus</taxon>
    </lineage>
</organism>
<feature type="domain" description="Domain of unknown function DB" evidence="2">
    <location>
        <begin position="92"/>
        <end position="189"/>
    </location>
</feature>
<proteinExistence type="predicted"/>
<keyword evidence="4" id="KW-1185">Reference proteome</keyword>
<evidence type="ECO:0000259" key="2">
    <source>
        <dbReference type="Pfam" id="PF01682"/>
    </source>
</evidence>
<name>A0AAN5CKT8_9BILA</name>
<dbReference type="InterPro" id="IPR002602">
    <property type="entry name" value="DB"/>
</dbReference>
<sequence>RTPESFQMGRTVLVFLFSLLSLSFQQQQLQWNNWNPFAQWAQPVNNFQQYGQQQQQYYNEVTMSPAETRRAHAIAMYGMPGQRNANQKLRTCCRKATNADVDCRRQYCDFEAFSSTQVLQFLTQCLPKGYTVGDMWRCASSYADHRECCSRQGVIPACMAFCDTTEGGPADYLKYAYCIGQFDKIRFCFREHLDSHPTVDGDL</sequence>
<evidence type="ECO:0000313" key="3">
    <source>
        <dbReference type="EMBL" id="GMR46237.1"/>
    </source>
</evidence>
<evidence type="ECO:0000256" key="1">
    <source>
        <dbReference type="SAM" id="SignalP"/>
    </source>
</evidence>
<gene>
    <name evidence="3" type="ORF">PMAYCL1PPCAC_16432</name>
</gene>
<dbReference type="Pfam" id="PF01682">
    <property type="entry name" value="DB"/>
    <property type="match status" value="1"/>
</dbReference>
<accession>A0AAN5CKT8</accession>
<dbReference type="EMBL" id="BTRK01000004">
    <property type="protein sequence ID" value="GMR46237.1"/>
    <property type="molecule type" value="Genomic_DNA"/>
</dbReference>
<dbReference type="AlphaFoldDB" id="A0AAN5CKT8"/>
<dbReference type="PANTHER" id="PTHR46705:SF12">
    <property type="entry name" value="DOMAIN OF UNKNOWN FUNCTION DB DOMAIN-CONTAINING PROTEIN"/>
    <property type="match status" value="1"/>
</dbReference>